<name>A0A0D1ZJ52_EXOME</name>
<evidence type="ECO:0000313" key="3">
    <source>
        <dbReference type="Proteomes" id="UP000054302"/>
    </source>
</evidence>
<feature type="chain" id="PRO_5002237699" description="Ecp2 effector protein domain-containing protein" evidence="1">
    <location>
        <begin position="28"/>
        <end position="191"/>
    </location>
</feature>
<accession>A0A0D1ZJ52</accession>
<dbReference type="GeneID" id="27320223"/>
<dbReference type="EMBL" id="KN847521">
    <property type="protein sequence ID" value="KIV94627.1"/>
    <property type="molecule type" value="Genomic_DNA"/>
</dbReference>
<sequence length="191" mass="21037">MQRFSVSRICYFLPYLLSLILAIPTSAHVAREAEPLACTISKPPNNQQGLKWAVNAMCSHIPSGVQIRGKCDEGFSEWFSDAGVTHTFYVGIFTVDCFPTLEIRVIDSSSNNCSVFSNDLGIGAEGRGGKYQLTVDCPRLSAGIAVRGIWNSPWYSSSPKTEWIKTPGVYRGPTEFFTGDPWSTDIEWAVA</sequence>
<dbReference type="VEuPathDB" id="FungiDB:PV10_02378"/>
<keyword evidence="1" id="KW-0732">Signal</keyword>
<gene>
    <name evidence="2" type="ORF">PV10_02378</name>
</gene>
<dbReference type="Proteomes" id="UP000054302">
    <property type="component" value="Unassembled WGS sequence"/>
</dbReference>
<dbReference type="HOGENOM" id="CLU_1421426_0_0_1"/>
<evidence type="ECO:0000313" key="2">
    <source>
        <dbReference type="EMBL" id="KIV94627.1"/>
    </source>
</evidence>
<organism evidence="2 3">
    <name type="scientific">Exophiala mesophila</name>
    <name type="common">Black yeast-like fungus</name>
    <dbReference type="NCBI Taxonomy" id="212818"/>
    <lineage>
        <taxon>Eukaryota</taxon>
        <taxon>Fungi</taxon>
        <taxon>Dikarya</taxon>
        <taxon>Ascomycota</taxon>
        <taxon>Pezizomycotina</taxon>
        <taxon>Eurotiomycetes</taxon>
        <taxon>Chaetothyriomycetidae</taxon>
        <taxon>Chaetothyriales</taxon>
        <taxon>Herpotrichiellaceae</taxon>
        <taxon>Exophiala</taxon>
    </lineage>
</organism>
<reference evidence="2 3" key="1">
    <citation type="submission" date="2015-01" db="EMBL/GenBank/DDBJ databases">
        <title>The Genome Sequence of Exophiala mesophila CBS40295.</title>
        <authorList>
            <consortium name="The Broad Institute Genomics Platform"/>
            <person name="Cuomo C."/>
            <person name="de Hoog S."/>
            <person name="Gorbushina A."/>
            <person name="Stielow B."/>
            <person name="Teixiera M."/>
            <person name="Abouelleil A."/>
            <person name="Chapman S.B."/>
            <person name="Priest M."/>
            <person name="Young S.K."/>
            <person name="Wortman J."/>
            <person name="Nusbaum C."/>
            <person name="Birren B."/>
        </authorList>
    </citation>
    <scope>NUCLEOTIDE SEQUENCE [LARGE SCALE GENOMIC DNA]</scope>
    <source>
        <strain evidence="2 3">CBS 40295</strain>
    </source>
</reference>
<proteinExistence type="predicted"/>
<feature type="signal peptide" evidence="1">
    <location>
        <begin position="1"/>
        <end position="27"/>
    </location>
</feature>
<dbReference type="RefSeq" id="XP_016226201.1">
    <property type="nucleotide sequence ID" value="XM_016366683.1"/>
</dbReference>
<protein>
    <recommendedName>
        <fullName evidence="4">Ecp2 effector protein domain-containing protein</fullName>
    </recommendedName>
</protein>
<evidence type="ECO:0000256" key="1">
    <source>
        <dbReference type="SAM" id="SignalP"/>
    </source>
</evidence>
<dbReference type="AlphaFoldDB" id="A0A0D1ZJ52"/>
<evidence type="ECO:0008006" key="4">
    <source>
        <dbReference type="Google" id="ProtNLM"/>
    </source>
</evidence>
<keyword evidence="3" id="KW-1185">Reference proteome</keyword>